<dbReference type="AlphaFoldDB" id="A0AAV8VGJ1"/>
<feature type="compositionally biased region" description="Polar residues" evidence="1">
    <location>
        <begin position="200"/>
        <end position="216"/>
    </location>
</feature>
<dbReference type="PANTHER" id="PTHR34239:SF2">
    <property type="entry name" value="TRANSPOSABLE ELEMENT P TRANSPOSASE_THAP9 CONSERVED DOMAIN-CONTAINING PROTEIN"/>
    <property type="match status" value="1"/>
</dbReference>
<keyword evidence="3" id="KW-1185">Reference proteome</keyword>
<reference evidence="2 3" key="1">
    <citation type="journal article" date="2023" name="Insect Mol. Biol.">
        <title>Genome sequencing provides insights into the evolution of gene families encoding plant cell wall-degrading enzymes in longhorned beetles.</title>
        <authorList>
            <person name="Shin N.R."/>
            <person name="Okamura Y."/>
            <person name="Kirsch R."/>
            <person name="Pauchet Y."/>
        </authorList>
    </citation>
    <scope>NUCLEOTIDE SEQUENCE [LARGE SCALE GENOMIC DNA]</scope>
    <source>
        <strain evidence="2">EAD_L_NR</strain>
    </source>
</reference>
<organism evidence="2 3">
    <name type="scientific">Exocentrus adspersus</name>
    <dbReference type="NCBI Taxonomy" id="1586481"/>
    <lineage>
        <taxon>Eukaryota</taxon>
        <taxon>Metazoa</taxon>
        <taxon>Ecdysozoa</taxon>
        <taxon>Arthropoda</taxon>
        <taxon>Hexapoda</taxon>
        <taxon>Insecta</taxon>
        <taxon>Pterygota</taxon>
        <taxon>Neoptera</taxon>
        <taxon>Endopterygota</taxon>
        <taxon>Coleoptera</taxon>
        <taxon>Polyphaga</taxon>
        <taxon>Cucujiformia</taxon>
        <taxon>Chrysomeloidea</taxon>
        <taxon>Cerambycidae</taxon>
        <taxon>Lamiinae</taxon>
        <taxon>Acanthocinini</taxon>
        <taxon>Exocentrus</taxon>
    </lineage>
</organism>
<gene>
    <name evidence="2" type="ORF">NQ315_006586</name>
</gene>
<evidence type="ECO:0000313" key="3">
    <source>
        <dbReference type="Proteomes" id="UP001159042"/>
    </source>
</evidence>
<evidence type="ECO:0000256" key="1">
    <source>
        <dbReference type="SAM" id="MobiDB-lite"/>
    </source>
</evidence>
<protein>
    <submittedName>
        <fullName evidence="2">Uncharacterized protein</fullName>
    </submittedName>
</protein>
<feature type="compositionally biased region" description="Low complexity" evidence="1">
    <location>
        <begin position="149"/>
        <end position="160"/>
    </location>
</feature>
<dbReference type="PANTHER" id="PTHR34239">
    <property type="entry name" value="APPLE DOMAIN-CONTAINING PROTEIN"/>
    <property type="match status" value="1"/>
</dbReference>
<comment type="caution">
    <text evidence="2">The sequence shown here is derived from an EMBL/GenBank/DDBJ whole genome shotgun (WGS) entry which is preliminary data.</text>
</comment>
<dbReference type="EMBL" id="JANEYG010000103">
    <property type="protein sequence ID" value="KAJ8913085.1"/>
    <property type="molecule type" value="Genomic_DNA"/>
</dbReference>
<proteinExistence type="predicted"/>
<feature type="region of interest" description="Disordered" evidence="1">
    <location>
        <begin position="142"/>
        <end position="224"/>
    </location>
</feature>
<name>A0AAV8VGJ1_9CUCU</name>
<sequence length="224" mass="25055">MNGIDKSEVSALLAKYGVPSNVMNLTPPKLNQEIDSILDKRSLSRDNSYLELQNHLGKGIGALGASMQIPQEVRAEILTPLCDSGNIFANLFSRISVVRRNLVIPLLNKNLKTEIEKSKPSDHLFGSDLAEKVKLAKTLENTSRDLKTSKPAAAPPTTSAVVWQRPPQWKTQRKAPVQGPLNFHRPARRGDATWPVNGQLMRTSQRDVNSNRVSQSYKERRRRI</sequence>
<dbReference type="Proteomes" id="UP001159042">
    <property type="component" value="Unassembled WGS sequence"/>
</dbReference>
<evidence type="ECO:0000313" key="2">
    <source>
        <dbReference type="EMBL" id="KAJ8913085.1"/>
    </source>
</evidence>
<accession>A0AAV8VGJ1</accession>